<dbReference type="GO" id="GO:0043842">
    <property type="term" value="F:Kdo transferase activity"/>
    <property type="evidence" value="ECO:0007669"/>
    <property type="project" value="UniProtKB-EC"/>
</dbReference>
<dbReference type="InterPro" id="IPR038107">
    <property type="entry name" value="Glycos_transf_N_sf"/>
</dbReference>
<reference evidence="10" key="1">
    <citation type="submission" date="2021-01" db="EMBL/GenBank/DDBJ databases">
        <title>Fulvivirga kasyanovii gen. nov., sp nov., a novel member of the phylum Bacteroidetes isolated from seawater in a mussel farm.</title>
        <authorList>
            <person name="Zhao L.-H."/>
            <person name="Wang Z.-J."/>
        </authorList>
    </citation>
    <scope>NUCLEOTIDE SEQUENCE</scope>
    <source>
        <strain evidence="10">2943</strain>
    </source>
</reference>
<evidence type="ECO:0000256" key="4">
    <source>
        <dbReference type="ARBA" id="ARBA00022679"/>
    </source>
</evidence>
<protein>
    <recommendedName>
        <fullName evidence="3 8">3-deoxy-D-manno-octulosonic acid transferase</fullName>
        <shortName evidence="8">Kdo transferase</shortName>
        <ecNumber evidence="2 8">2.4.99.12</ecNumber>
    </recommendedName>
    <alternativeName>
        <fullName evidence="5 8">Lipid IV(A) 3-deoxy-D-manno-octulosonic acid transferase</fullName>
    </alternativeName>
</protein>
<keyword evidence="8" id="KW-1003">Cell membrane</keyword>
<dbReference type="Proteomes" id="UP000659388">
    <property type="component" value="Unassembled WGS sequence"/>
</dbReference>
<organism evidence="10 11">
    <name type="scientific">Fulvivirga sediminis</name>
    <dbReference type="NCBI Taxonomy" id="2803949"/>
    <lineage>
        <taxon>Bacteria</taxon>
        <taxon>Pseudomonadati</taxon>
        <taxon>Bacteroidota</taxon>
        <taxon>Cytophagia</taxon>
        <taxon>Cytophagales</taxon>
        <taxon>Fulvivirgaceae</taxon>
        <taxon>Fulvivirga</taxon>
    </lineage>
</organism>
<dbReference type="SUPFAM" id="SSF53756">
    <property type="entry name" value="UDP-Glycosyltransferase/glycogen phosphorylase"/>
    <property type="match status" value="1"/>
</dbReference>
<dbReference type="InterPro" id="IPR007507">
    <property type="entry name" value="Glycos_transf_N"/>
</dbReference>
<evidence type="ECO:0000256" key="5">
    <source>
        <dbReference type="ARBA" id="ARBA00031445"/>
    </source>
</evidence>
<evidence type="ECO:0000256" key="7">
    <source>
        <dbReference type="PIRSR" id="PIRSR639901-1"/>
    </source>
</evidence>
<accession>A0A937JYJ5</accession>
<evidence type="ECO:0000256" key="2">
    <source>
        <dbReference type="ARBA" id="ARBA00012621"/>
    </source>
</evidence>
<dbReference type="GO" id="GO:0005886">
    <property type="term" value="C:plasma membrane"/>
    <property type="evidence" value="ECO:0007669"/>
    <property type="project" value="UniProtKB-SubCell"/>
</dbReference>
<dbReference type="PANTHER" id="PTHR42755:SF1">
    <property type="entry name" value="3-DEOXY-D-MANNO-OCTULOSONIC ACID TRANSFERASE, MITOCHONDRIAL-RELATED"/>
    <property type="match status" value="1"/>
</dbReference>
<evidence type="ECO:0000313" key="11">
    <source>
        <dbReference type="Proteomes" id="UP000659388"/>
    </source>
</evidence>
<evidence type="ECO:0000259" key="9">
    <source>
        <dbReference type="Pfam" id="PF04413"/>
    </source>
</evidence>
<evidence type="ECO:0000256" key="1">
    <source>
        <dbReference type="ARBA" id="ARBA00004713"/>
    </source>
</evidence>
<keyword evidence="4 8" id="KW-0808">Transferase</keyword>
<dbReference type="PANTHER" id="PTHR42755">
    <property type="entry name" value="3-DEOXY-MANNO-OCTULOSONATE CYTIDYLYLTRANSFERASE"/>
    <property type="match status" value="1"/>
</dbReference>
<keyword evidence="11" id="KW-1185">Reference proteome</keyword>
<comment type="pathway">
    <text evidence="1 8">Bacterial outer membrane biogenesis; LPS core biosynthesis.</text>
</comment>
<comment type="function">
    <text evidence="8">Involved in lipopolysaccharide (LPS) biosynthesis. Catalyzes the transfer of 3-deoxy-D-manno-octulosonate (Kdo) residue(s) from CMP-Kdo to lipid IV(A), the tetraacyldisaccharide-1,4'-bisphosphate precursor of lipid A.</text>
</comment>
<keyword evidence="8" id="KW-0448">Lipopolysaccharide biosynthesis</keyword>
<comment type="similarity">
    <text evidence="8">Belongs to the glycosyltransferase group 1 family.</text>
</comment>
<dbReference type="Pfam" id="PF04413">
    <property type="entry name" value="Glycos_transf_N"/>
    <property type="match status" value="1"/>
</dbReference>
<evidence type="ECO:0000313" key="10">
    <source>
        <dbReference type="EMBL" id="MBL3656483.1"/>
    </source>
</evidence>
<proteinExistence type="inferred from homology"/>
<feature type="active site" description="Proton acceptor" evidence="7">
    <location>
        <position position="62"/>
    </location>
</feature>
<comment type="caution">
    <text evidence="10">The sequence shown here is derived from an EMBL/GenBank/DDBJ whole genome shotgun (WGS) entry which is preliminary data.</text>
</comment>
<keyword evidence="8" id="KW-0472">Membrane</keyword>
<dbReference type="GO" id="GO:0009245">
    <property type="term" value="P:lipid A biosynthetic process"/>
    <property type="evidence" value="ECO:0007669"/>
    <property type="project" value="TreeGrafter"/>
</dbReference>
<dbReference type="RefSeq" id="WP_202244277.1">
    <property type="nucleotide sequence ID" value="NZ_JAESIY010000005.1"/>
</dbReference>
<dbReference type="AlphaFoldDB" id="A0A937JYJ5"/>
<sequence>MGKISYRLFIFFYRVFISFAALFNKKAKLFSQGRKNLFQELSDDFKAHSGELAWFHCASLGEFEQGRPVIEAFKQEFPHFKILLTFFSPSGYEVRKDYALADYVYYLPLDTPKNARNLINITKPSIAIFVKYEYWYFYLKALKKNNIPILSVSSIFRKDQIYFKKHGSFYRHILKQVSHFFVQDYPSKELLNKISFSNVTVSGDTRFDRVVSIVNNKKEIPNIKEFKDKDQLMVIGSCWPEDFEVLVSFINEFPIKFIIAPHEIEEKFMQRIEKDAIKKVIRFSKLTQATAKEHDILIIDNVGMLSKLYAYADYAYIGGAFGAGLHNILEAATFGLPIFFGNKNYTKFKEAVDLINLGGAVAIADNNQLRFQFHQFMDERTYNIGSQVNRDYVIDHKGATDKIINHCKEILS</sequence>
<evidence type="ECO:0000256" key="3">
    <source>
        <dbReference type="ARBA" id="ARBA00019077"/>
    </source>
</evidence>
<dbReference type="EMBL" id="JAESIY010000005">
    <property type="protein sequence ID" value="MBL3656483.1"/>
    <property type="molecule type" value="Genomic_DNA"/>
</dbReference>
<dbReference type="Gene3D" id="3.40.50.2000">
    <property type="entry name" value="Glycogen Phosphorylase B"/>
    <property type="match status" value="1"/>
</dbReference>
<dbReference type="InterPro" id="IPR039901">
    <property type="entry name" value="Kdotransferase"/>
</dbReference>
<comment type="catalytic activity">
    <reaction evidence="6 8">
        <text>lipid IVA (E. coli) + CMP-3-deoxy-beta-D-manno-octulosonate = alpha-Kdo-(2-&gt;6)-lipid IVA (E. coli) + CMP + H(+)</text>
        <dbReference type="Rhea" id="RHEA:28066"/>
        <dbReference type="ChEBI" id="CHEBI:15378"/>
        <dbReference type="ChEBI" id="CHEBI:58603"/>
        <dbReference type="ChEBI" id="CHEBI:60364"/>
        <dbReference type="ChEBI" id="CHEBI:60377"/>
        <dbReference type="ChEBI" id="CHEBI:85987"/>
        <dbReference type="EC" id="2.4.99.12"/>
    </reaction>
</comment>
<evidence type="ECO:0000256" key="6">
    <source>
        <dbReference type="ARBA" id="ARBA00049183"/>
    </source>
</evidence>
<gene>
    <name evidence="10" type="ORF">JL102_10100</name>
</gene>
<dbReference type="Gene3D" id="3.40.50.11720">
    <property type="entry name" value="3-Deoxy-D-manno-octulosonic-acid transferase, N-terminal domain"/>
    <property type="match status" value="1"/>
</dbReference>
<dbReference type="GO" id="GO:0009244">
    <property type="term" value="P:lipopolysaccharide core region biosynthetic process"/>
    <property type="evidence" value="ECO:0007669"/>
    <property type="project" value="UniProtKB-UniRule"/>
</dbReference>
<feature type="domain" description="3-deoxy-D-manno-octulosonic-acid transferase N-terminal" evidence="9">
    <location>
        <begin position="48"/>
        <end position="208"/>
    </location>
</feature>
<dbReference type="EC" id="2.4.99.12" evidence="2 8"/>
<evidence type="ECO:0000256" key="8">
    <source>
        <dbReference type="RuleBase" id="RU365103"/>
    </source>
</evidence>
<comment type="subcellular location">
    <subcellularLocation>
        <location evidence="8">Cell membrane</location>
    </subcellularLocation>
</comment>
<name>A0A937JYJ5_9BACT</name>